<dbReference type="EMBL" id="JAKKPZ010000093">
    <property type="protein sequence ID" value="KAI1702770.1"/>
    <property type="molecule type" value="Genomic_DNA"/>
</dbReference>
<dbReference type="InterPro" id="IPR002018">
    <property type="entry name" value="CarbesteraseB"/>
</dbReference>
<dbReference type="InterPro" id="IPR005018">
    <property type="entry name" value="DOMON_domain"/>
</dbReference>
<dbReference type="PROSITE" id="PS50836">
    <property type="entry name" value="DOMON"/>
    <property type="match status" value="1"/>
</dbReference>
<name>A0AAD4R131_9BILA</name>
<protein>
    <submittedName>
        <fullName evidence="2">Carboxylesterase family domain-containing protein</fullName>
    </submittedName>
</protein>
<proteinExistence type="predicted"/>
<accession>A0AAD4R131</accession>
<reference evidence="2" key="1">
    <citation type="submission" date="2022-01" db="EMBL/GenBank/DDBJ databases">
        <title>Genome Sequence Resource for Two Populations of Ditylenchus destructor, the Migratory Endoparasitic Phytonematode.</title>
        <authorList>
            <person name="Zhang H."/>
            <person name="Lin R."/>
            <person name="Xie B."/>
        </authorList>
    </citation>
    <scope>NUCLEOTIDE SEQUENCE</scope>
    <source>
        <strain evidence="2">BazhouSP</strain>
    </source>
</reference>
<feature type="domain" description="DOMON" evidence="1">
    <location>
        <begin position="655"/>
        <end position="773"/>
    </location>
</feature>
<dbReference type="InterPro" id="IPR050309">
    <property type="entry name" value="Type-B_Carboxylest/Lipase"/>
</dbReference>
<comment type="caution">
    <text evidence="2">The sequence shown here is derived from an EMBL/GenBank/DDBJ whole genome shotgun (WGS) entry which is preliminary data.</text>
</comment>
<evidence type="ECO:0000313" key="2">
    <source>
        <dbReference type="EMBL" id="KAI1702770.1"/>
    </source>
</evidence>
<organism evidence="2 3">
    <name type="scientific">Ditylenchus destructor</name>
    <dbReference type="NCBI Taxonomy" id="166010"/>
    <lineage>
        <taxon>Eukaryota</taxon>
        <taxon>Metazoa</taxon>
        <taxon>Ecdysozoa</taxon>
        <taxon>Nematoda</taxon>
        <taxon>Chromadorea</taxon>
        <taxon>Rhabditida</taxon>
        <taxon>Tylenchina</taxon>
        <taxon>Tylenchomorpha</taxon>
        <taxon>Sphaerularioidea</taxon>
        <taxon>Anguinidae</taxon>
        <taxon>Anguininae</taxon>
        <taxon>Ditylenchus</taxon>
    </lineage>
</organism>
<dbReference type="Proteomes" id="UP001201812">
    <property type="component" value="Unassembled WGS sequence"/>
</dbReference>
<keyword evidence="3" id="KW-1185">Reference proteome</keyword>
<dbReference type="InterPro" id="IPR029058">
    <property type="entry name" value="AB_hydrolase_fold"/>
</dbReference>
<dbReference type="PANTHER" id="PTHR11559">
    <property type="entry name" value="CARBOXYLESTERASE"/>
    <property type="match status" value="1"/>
</dbReference>
<sequence length="837" mass="95232">MVLVKMESWSKHTPPWTRFGLLAIIAIAFITGNNATFVDEFFDTEPEVKELVDAEKGITYKGLSGEINLEHPSRRTKRSFYNKGRAWMFLNIPYAEPLNSTTVFQPSLYLTDKRFNETMAKRHKDEINIRRFGNFCPQSESDLTGLYKKYCYSEMAIDCLNLNVFSPVLDPPSNDTFPVYVLLHGGKLSQGSSCDFGRHGVIQNFVLQKVVVVTVNYRLGIYGMVITYITPTLNSSRCFMLDTAQANATTQNINVSDFFSNLSVFILLAFCYLRTTENEKEKTDSNRGLSDQIEALYWVNKHIHIFNGDNERVTLGGFEAGACSAALIAISEAKSALFNNVILHGSSLENCANGSVLVQENPKIEYSMEVIANDIALHNNLTEKFPLGMQMSSAKYVGNKDYHVPIEDKARSNSAANHKSKQLLTINRQDAHTQKPLNVIVGINHDELVALDNKINYAVSNQNELRAFFSKYLNLPNKWLNEALDEVFKAYKGKDDETTAMKRPFSGVFVYKSAKNNVIFLAITFPRVSVSPVPHGSDFRYAYLPLHYWQTIHDADDTTLFEAEQNVSQHLSNILLSLIMGNLSSFAVPCYSGEIRNGTFLEISGSQSTKLNVSDNLLTKEKYDAWTRFYGKKNFPPAEDIFPFMIETTLNNNDTKIELFWNINWQKRRVDFKFQLTGNTELHFLVGFSDHGKYENSDGCYYSQTSSGDGNMKDYWVDNDLTLRVDLHQDCIFHKEKTNETEGLFYFSRKFLTCDPRDYNIEEGTTNILFAIGPKQIKNLNDSGVSYQMKYTQLLQEPVDIPPPTETNTSYVDLRAPNITIPKQRTTYWYSALNCII</sequence>
<evidence type="ECO:0000259" key="1">
    <source>
        <dbReference type="PROSITE" id="PS50836"/>
    </source>
</evidence>
<dbReference type="SMART" id="SM00664">
    <property type="entry name" value="DoH"/>
    <property type="match status" value="1"/>
</dbReference>
<dbReference type="Gene3D" id="3.40.50.1820">
    <property type="entry name" value="alpha/beta hydrolase"/>
    <property type="match status" value="1"/>
</dbReference>
<dbReference type="AlphaFoldDB" id="A0AAD4R131"/>
<dbReference type="Pfam" id="PF03351">
    <property type="entry name" value="DOMON"/>
    <property type="match status" value="1"/>
</dbReference>
<dbReference type="CDD" id="cd09631">
    <property type="entry name" value="DOMON_DOH"/>
    <property type="match status" value="1"/>
</dbReference>
<evidence type="ECO:0000313" key="3">
    <source>
        <dbReference type="Proteomes" id="UP001201812"/>
    </source>
</evidence>
<dbReference type="SUPFAM" id="SSF53474">
    <property type="entry name" value="alpha/beta-Hydrolases"/>
    <property type="match status" value="1"/>
</dbReference>
<gene>
    <name evidence="2" type="ORF">DdX_15279</name>
</gene>
<dbReference type="InterPro" id="IPR045266">
    <property type="entry name" value="DOH_DOMON"/>
</dbReference>
<dbReference type="Pfam" id="PF00135">
    <property type="entry name" value="COesterase"/>
    <property type="match status" value="2"/>
</dbReference>